<reference evidence="1 2" key="1">
    <citation type="submission" date="2010-06" db="EMBL/GenBank/DDBJ databases">
        <title>Complete sequence chromosome of Methanohalobium evestigatum Z-7303.</title>
        <authorList>
            <consortium name="US DOE Joint Genome Institute"/>
            <person name="Lucas S."/>
            <person name="Copeland A."/>
            <person name="Lapidus A."/>
            <person name="Cheng J.-F."/>
            <person name="Bruce D."/>
            <person name="Goodwin L."/>
            <person name="Pitluck S."/>
            <person name="Saunders E."/>
            <person name="Detter J.C."/>
            <person name="Han C."/>
            <person name="Tapia R."/>
            <person name="Land M."/>
            <person name="Hauser L."/>
            <person name="Kyrpides N."/>
            <person name="Mikhailova N."/>
            <person name="Sieprawska-Lupa M."/>
            <person name="Whitman W.B."/>
            <person name="Anderson I."/>
            <person name="Woyke T."/>
        </authorList>
    </citation>
    <scope>NUCLEOTIDE SEQUENCE [LARGE SCALE GENOMIC DNA]</scope>
    <source>
        <strain evidence="2">ATCC BAA-1072 / DSM 3721 / NBRC 107634 / OCM 161 / Z-7303</strain>
    </source>
</reference>
<dbReference type="HOGENOM" id="CLU_041125_5_1_2"/>
<dbReference type="Proteomes" id="UP000000391">
    <property type="component" value="Chromosome"/>
</dbReference>
<keyword evidence="2" id="KW-1185">Reference proteome</keyword>
<dbReference type="KEGG" id="mev:Metev_0159"/>
<dbReference type="EMBL" id="CP002069">
    <property type="protein sequence ID" value="ADI73090.1"/>
    <property type="molecule type" value="Genomic_DNA"/>
</dbReference>
<dbReference type="AlphaFoldDB" id="D7E668"/>
<evidence type="ECO:0000313" key="1">
    <source>
        <dbReference type="EMBL" id="ADI73090.1"/>
    </source>
</evidence>
<sequence length="158" mass="18185">MYVYAKKFIITLSKEERKELEAIVSKGKHKSQKYQNALILLNCDEGEYQKQKHTNEVVSSVLNIGMRKIDRVKKRFVEDGLDMALNGKEYERTYEKKIDGDMEAHIIALSCSDPSQGHSQCSLRLLADKVVELEYIDSISYESIKRVLKKTNLNPGKK</sequence>
<gene>
    <name evidence="1" type="ordered locus">Metev_0159</name>
</gene>
<proteinExistence type="predicted"/>
<organism evidence="1 2">
    <name type="scientific">Methanohalobium evestigatum (strain ATCC BAA-1072 / DSM 3721 / NBRC 107634 / OCM 161 / Z-7303)</name>
    <dbReference type="NCBI Taxonomy" id="644295"/>
    <lineage>
        <taxon>Archaea</taxon>
        <taxon>Methanobacteriati</taxon>
        <taxon>Methanobacteriota</taxon>
        <taxon>Stenosarchaea group</taxon>
        <taxon>Methanomicrobia</taxon>
        <taxon>Methanosarcinales</taxon>
        <taxon>Methanosarcinaceae</taxon>
        <taxon>Methanohalobium</taxon>
    </lineage>
</organism>
<evidence type="ECO:0000313" key="2">
    <source>
        <dbReference type="Proteomes" id="UP000000391"/>
    </source>
</evidence>
<dbReference type="Pfam" id="PF13565">
    <property type="entry name" value="HTH_32"/>
    <property type="match status" value="1"/>
</dbReference>
<name>D7E668_METEZ</name>
<accession>D7E668</accession>
<protein>
    <submittedName>
        <fullName evidence="1">Transposase</fullName>
    </submittedName>
</protein>